<evidence type="ECO:0000256" key="6">
    <source>
        <dbReference type="SAM" id="Phobius"/>
    </source>
</evidence>
<keyword evidence="3 6" id="KW-1133">Transmembrane helix</keyword>
<dbReference type="AlphaFoldDB" id="A0AAN7ZVP7"/>
<feature type="transmembrane region" description="Helical" evidence="6">
    <location>
        <begin position="210"/>
        <end position="234"/>
    </location>
</feature>
<feature type="transmembrane region" description="Helical" evidence="6">
    <location>
        <begin position="435"/>
        <end position="452"/>
    </location>
</feature>
<feature type="compositionally biased region" description="Polar residues" evidence="5">
    <location>
        <begin position="557"/>
        <end position="567"/>
    </location>
</feature>
<evidence type="ECO:0000259" key="8">
    <source>
        <dbReference type="PROSITE" id="PS50850"/>
    </source>
</evidence>
<dbReference type="Gene3D" id="1.20.1250.20">
    <property type="entry name" value="MFS general substrate transporter like domains"/>
    <property type="match status" value="2"/>
</dbReference>
<feature type="region of interest" description="Disordered" evidence="5">
    <location>
        <begin position="544"/>
        <end position="567"/>
    </location>
</feature>
<feature type="transmembrane region" description="Helical" evidence="6">
    <location>
        <begin position="288"/>
        <end position="308"/>
    </location>
</feature>
<dbReference type="PANTHER" id="PTHR23501">
    <property type="entry name" value="MAJOR FACILITATOR SUPERFAMILY"/>
    <property type="match status" value="1"/>
</dbReference>
<dbReference type="Proteomes" id="UP001310594">
    <property type="component" value="Unassembled WGS sequence"/>
</dbReference>
<evidence type="ECO:0000256" key="2">
    <source>
        <dbReference type="ARBA" id="ARBA00022692"/>
    </source>
</evidence>
<comment type="caution">
    <text evidence="9">The sequence shown here is derived from an EMBL/GenBank/DDBJ whole genome shotgun (WGS) entry which is preliminary data.</text>
</comment>
<feature type="signal peptide" evidence="7">
    <location>
        <begin position="1"/>
        <end position="28"/>
    </location>
</feature>
<feature type="transmembrane region" description="Helical" evidence="6">
    <location>
        <begin position="246"/>
        <end position="267"/>
    </location>
</feature>
<dbReference type="InterPro" id="IPR011701">
    <property type="entry name" value="MFS"/>
</dbReference>
<dbReference type="GO" id="GO:0005886">
    <property type="term" value="C:plasma membrane"/>
    <property type="evidence" value="ECO:0007669"/>
    <property type="project" value="TreeGrafter"/>
</dbReference>
<protein>
    <recommendedName>
        <fullName evidence="8">Major facilitator superfamily (MFS) profile domain-containing protein</fullName>
    </recommendedName>
</protein>
<evidence type="ECO:0000256" key="3">
    <source>
        <dbReference type="ARBA" id="ARBA00022989"/>
    </source>
</evidence>
<dbReference type="GO" id="GO:0022857">
    <property type="term" value="F:transmembrane transporter activity"/>
    <property type="evidence" value="ECO:0007669"/>
    <property type="project" value="InterPro"/>
</dbReference>
<feature type="transmembrane region" description="Helical" evidence="6">
    <location>
        <begin position="180"/>
        <end position="198"/>
    </location>
</feature>
<comment type="subcellular location">
    <subcellularLocation>
        <location evidence="1">Membrane</location>
        <topology evidence="1">Multi-pass membrane protein</topology>
    </subcellularLocation>
</comment>
<dbReference type="PANTHER" id="PTHR23501:SF78">
    <property type="entry name" value="MAJOR FACILITATOR SUPERFAMILY (MFS) PROFILE DOMAIN-CONTAINING PROTEIN-RELATED"/>
    <property type="match status" value="1"/>
</dbReference>
<feature type="transmembrane region" description="Helical" evidence="6">
    <location>
        <begin position="328"/>
        <end position="348"/>
    </location>
</feature>
<evidence type="ECO:0000256" key="7">
    <source>
        <dbReference type="SAM" id="SignalP"/>
    </source>
</evidence>
<evidence type="ECO:0000313" key="9">
    <source>
        <dbReference type="EMBL" id="KAK5705446.1"/>
    </source>
</evidence>
<proteinExistence type="predicted"/>
<dbReference type="Pfam" id="PF07690">
    <property type="entry name" value="MFS_1"/>
    <property type="match status" value="1"/>
</dbReference>
<feature type="transmembrane region" description="Helical" evidence="6">
    <location>
        <begin position="52"/>
        <end position="73"/>
    </location>
</feature>
<feature type="transmembrane region" description="Helical" evidence="6">
    <location>
        <begin position="82"/>
        <end position="102"/>
    </location>
</feature>
<keyword evidence="4 6" id="KW-0472">Membrane</keyword>
<name>A0AAN7ZVP7_9PEZI</name>
<evidence type="ECO:0000256" key="5">
    <source>
        <dbReference type="SAM" id="MobiDB-lite"/>
    </source>
</evidence>
<reference evidence="9" key="1">
    <citation type="submission" date="2023-08" db="EMBL/GenBank/DDBJ databases">
        <title>Black Yeasts Isolated from many extreme environments.</title>
        <authorList>
            <person name="Coleine C."/>
            <person name="Stajich J.E."/>
            <person name="Selbmann L."/>
        </authorList>
    </citation>
    <scope>NUCLEOTIDE SEQUENCE</scope>
    <source>
        <strain evidence="9">CCFEE 5810</strain>
    </source>
</reference>
<feature type="transmembrane region" description="Helical" evidence="6">
    <location>
        <begin position="148"/>
        <end position="168"/>
    </location>
</feature>
<feature type="transmembrane region" description="Helical" evidence="6">
    <location>
        <begin position="108"/>
        <end position="127"/>
    </location>
</feature>
<evidence type="ECO:0000256" key="4">
    <source>
        <dbReference type="ARBA" id="ARBA00023136"/>
    </source>
</evidence>
<dbReference type="EMBL" id="JAVRQU010000003">
    <property type="protein sequence ID" value="KAK5705446.1"/>
    <property type="molecule type" value="Genomic_DNA"/>
</dbReference>
<feature type="domain" description="Major facilitator superfamily (MFS) profile" evidence="8">
    <location>
        <begin position="17"/>
        <end position="522"/>
    </location>
</feature>
<feature type="transmembrane region" description="Helical" evidence="6">
    <location>
        <begin position="392"/>
        <end position="414"/>
    </location>
</feature>
<dbReference type="SUPFAM" id="SSF103473">
    <property type="entry name" value="MFS general substrate transporter"/>
    <property type="match status" value="2"/>
</dbReference>
<evidence type="ECO:0000256" key="1">
    <source>
        <dbReference type="ARBA" id="ARBA00004141"/>
    </source>
</evidence>
<organism evidence="9 10">
    <name type="scientific">Elasticomyces elasticus</name>
    <dbReference type="NCBI Taxonomy" id="574655"/>
    <lineage>
        <taxon>Eukaryota</taxon>
        <taxon>Fungi</taxon>
        <taxon>Dikarya</taxon>
        <taxon>Ascomycota</taxon>
        <taxon>Pezizomycotina</taxon>
        <taxon>Dothideomycetes</taxon>
        <taxon>Dothideomycetidae</taxon>
        <taxon>Mycosphaerellales</taxon>
        <taxon>Teratosphaeriaceae</taxon>
        <taxon>Elasticomyces</taxon>
    </lineage>
</organism>
<feature type="transmembrane region" description="Helical" evidence="6">
    <location>
        <begin position="368"/>
        <end position="386"/>
    </location>
</feature>
<keyword evidence="2 6" id="KW-0812">Transmembrane</keyword>
<feature type="transmembrane region" description="Helical" evidence="6">
    <location>
        <begin position="498"/>
        <end position="519"/>
    </location>
</feature>
<feature type="chain" id="PRO_5042930623" description="Major facilitator superfamily (MFS) profile domain-containing protein" evidence="7">
    <location>
        <begin position="29"/>
        <end position="567"/>
    </location>
</feature>
<dbReference type="InterPro" id="IPR020846">
    <property type="entry name" value="MFS_dom"/>
</dbReference>
<dbReference type="InterPro" id="IPR036259">
    <property type="entry name" value="MFS_trans_sf"/>
</dbReference>
<accession>A0AAN7ZVP7</accession>
<gene>
    <name evidence="9" type="ORF">LTR97_002564</name>
</gene>
<dbReference type="PROSITE" id="PS50850">
    <property type="entry name" value="MFS"/>
    <property type="match status" value="1"/>
</dbReference>
<keyword evidence="7" id="KW-0732">Signal</keyword>
<evidence type="ECO:0000313" key="10">
    <source>
        <dbReference type="Proteomes" id="UP001310594"/>
    </source>
</evidence>
<sequence>MNMNHTQLLTGWPLWLAVIALNFANAVASMDTWSLAFISAAVAKDLKAQDTISWAATSALVAATIGQCLLGYLSNVFGRRPMLYIALGLFVVGSALCGASHFVGSAPFYYFGRAVTGCAVGSISNLVNIAQSDFLTTKQRGRYQGVQGANVAVGSLTGLLVAAALVANGSDPRTGWPMQYWLQMVLGASSFALIMLCVPSPPARPSGQRISIWSFDWAGIISGIGAIVPILIIATEGARFGWRSATTIALFVCFSICSVLFVCLGCLEPFNERFGTQPVIPFRLFKNGAIRVILFQCLCSGMAFYVFVIDGPRYLETFTDQTKLQAAAWMAFYVVTHGTWSSLSPFVIEMLDRKMKRKVPNVQSYRDIAAFSFLVWTIAMLSWSVMPGPVPLAVLIIFCVMVGIGTGGVFQNSVNAIRSQVEPEDFAHATSCRNLVRFLGGGIGTAVVRPIIQRMRLKSLPSRLHSYADQNFSKANAAHLSSADLVYLKAADLAGYKGALGLACAAAGLGMLVCLFLYIGKWSVSKDEQTDGIELSDEETLRIDSGLEMQSDRSSDYESTAKTNQVA</sequence>